<keyword evidence="9" id="KW-1185">Reference proteome</keyword>
<keyword evidence="5" id="KW-0067">ATP-binding</keyword>
<evidence type="ECO:0000256" key="3">
    <source>
        <dbReference type="ARBA" id="ARBA00022741"/>
    </source>
</evidence>
<dbReference type="InterPro" id="IPR055414">
    <property type="entry name" value="LRR_R13L4/SHOC2-like"/>
</dbReference>
<evidence type="ECO:0000256" key="2">
    <source>
        <dbReference type="ARBA" id="ARBA00022737"/>
    </source>
</evidence>
<dbReference type="SMART" id="SM00382">
    <property type="entry name" value="AAA"/>
    <property type="match status" value="1"/>
</dbReference>
<dbReference type="InterPro" id="IPR042197">
    <property type="entry name" value="Apaf_helical"/>
</dbReference>
<comment type="similarity">
    <text evidence="1">Belongs to the disease resistance NB-LRR family.</text>
</comment>
<accession>A0A392M7J6</accession>
<keyword evidence="2" id="KW-0677">Repeat</keyword>
<reference evidence="8 9" key="1">
    <citation type="journal article" date="2018" name="Front. Plant Sci.">
        <title>Red Clover (Trifolium pratense) and Zigzag Clover (T. medium) - A Picture of Genomic Similarities and Differences.</title>
        <authorList>
            <person name="Dluhosova J."/>
            <person name="Istvanek J."/>
            <person name="Nedelnik J."/>
            <person name="Repkova J."/>
        </authorList>
    </citation>
    <scope>NUCLEOTIDE SEQUENCE [LARGE SCALE GENOMIC DNA]</scope>
    <source>
        <strain evidence="9">cv. 10/8</strain>
        <tissue evidence="8">Leaf</tissue>
    </source>
</reference>
<dbReference type="Pfam" id="PF23598">
    <property type="entry name" value="LRR_14"/>
    <property type="match status" value="1"/>
</dbReference>
<dbReference type="AlphaFoldDB" id="A0A392M7J6"/>
<keyword evidence="4" id="KW-0611">Plant defense</keyword>
<evidence type="ECO:0000313" key="8">
    <source>
        <dbReference type="EMBL" id="MCH83123.1"/>
    </source>
</evidence>
<dbReference type="PANTHER" id="PTHR33463:SF196">
    <property type="entry name" value="NB-ARC DOMAIN DISEASE RESISTANCE PROTEIN"/>
    <property type="match status" value="1"/>
</dbReference>
<dbReference type="InterPro" id="IPR003593">
    <property type="entry name" value="AAA+_ATPase"/>
</dbReference>
<dbReference type="InterPro" id="IPR050905">
    <property type="entry name" value="Plant_NBS-LRR"/>
</dbReference>
<dbReference type="SUPFAM" id="SSF52058">
    <property type="entry name" value="L domain-like"/>
    <property type="match status" value="1"/>
</dbReference>
<dbReference type="InterPro" id="IPR027417">
    <property type="entry name" value="P-loop_NTPase"/>
</dbReference>
<organism evidence="8 9">
    <name type="scientific">Trifolium medium</name>
    <dbReference type="NCBI Taxonomy" id="97028"/>
    <lineage>
        <taxon>Eukaryota</taxon>
        <taxon>Viridiplantae</taxon>
        <taxon>Streptophyta</taxon>
        <taxon>Embryophyta</taxon>
        <taxon>Tracheophyta</taxon>
        <taxon>Spermatophyta</taxon>
        <taxon>Magnoliopsida</taxon>
        <taxon>eudicotyledons</taxon>
        <taxon>Gunneridae</taxon>
        <taxon>Pentapetalae</taxon>
        <taxon>rosids</taxon>
        <taxon>fabids</taxon>
        <taxon>Fabales</taxon>
        <taxon>Fabaceae</taxon>
        <taxon>Papilionoideae</taxon>
        <taxon>50 kb inversion clade</taxon>
        <taxon>NPAAA clade</taxon>
        <taxon>Hologalegina</taxon>
        <taxon>IRL clade</taxon>
        <taxon>Trifolieae</taxon>
        <taxon>Trifolium</taxon>
    </lineage>
</organism>
<dbReference type="GO" id="GO:0005524">
    <property type="term" value="F:ATP binding"/>
    <property type="evidence" value="ECO:0007669"/>
    <property type="project" value="UniProtKB-KW"/>
</dbReference>
<dbReference type="Gene3D" id="1.10.8.430">
    <property type="entry name" value="Helical domain of apoptotic protease-activating factors"/>
    <property type="match status" value="1"/>
</dbReference>
<dbReference type="EMBL" id="LXQA010004686">
    <property type="protein sequence ID" value="MCH83123.1"/>
    <property type="molecule type" value="Genomic_DNA"/>
</dbReference>
<keyword evidence="3" id="KW-0547">Nucleotide-binding</keyword>
<comment type="caution">
    <text evidence="8">The sequence shown here is derived from an EMBL/GenBank/DDBJ whole genome shotgun (WGS) entry which is preliminary data.</text>
</comment>
<evidence type="ECO:0000313" key="9">
    <source>
        <dbReference type="Proteomes" id="UP000265520"/>
    </source>
</evidence>
<evidence type="ECO:0000256" key="5">
    <source>
        <dbReference type="ARBA" id="ARBA00022840"/>
    </source>
</evidence>
<dbReference type="PRINTS" id="PR00364">
    <property type="entry name" value="DISEASERSIST"/>
</dbReference>
<dbReference type="Gene3D" id="3.80.10.10">
    <property type="entry name" value="Ribonuclease Inhibitor"/>
    <property type="match status" value="1"/>
</dbReference>
<dbReference type="InterPro" id="IPR032675">
    <property type="entry name" value="LRR_dom_sf"/>
</dbReference>
<dbReference type="InterPro" id="IPR002182">
    <property type="entry name" value="NB-ARC"/>
</dbReference>
<evidence type="ECO:0000259" key="7">
    <source>
        <dbReference type="SMART" id="SM00382"/>
    </source>
</evidence>
<feature type="region of interest" description="Disordered" evidence="6">
    <location>
        <begin position="141"/>
        <end position="178"/>
    </location>
</feature>
<feature type="domain" description="AAA+ ATPase" evidence="7">
    <location>
        <begin position="31"/>
        <end position="291"/>
    </location>
</feature>
<proteinExistence type="inferred from homology"/>
<feature type="non-terminal residue" evidence="8">
    <location>
        <position position="625"/>
    </location>
</feature>
<evidence type="ECO:0000256" key="6">
    <source>
        <dbReference type="SAM" id="MobiDB-lite"/>
    </source>
</evidence>
<name>A0A392M7J6_9FABA</name>
<gene>
    <name evidence="8" type="ORF">A2U01_0003938</name>
</gene>
<protein>
    <submittedName>
        <fullName evidence="8">Disease resistance protein</fullName>
    </submittedName>
</protein>
<dbReference type="GO" id="GO:0043531">
    <property type="term" value="F:ADP binding"/>
    <property type="evidence" value="ECO:0007669"/>
    <property type="project" value="InterPro"/>
</dbReference>
<dbReference type="PANTHER" id="PTHR33463">
    <property type="entry name" value="NB-ARC DOMAIN-CONTAINING PROTEIN-RELATED"/>
    <property type="match status" value="1"/>
</dbReference>
<dbReference type="Pfam" id="PF00931">
    <property type="entry name" value="NB-ARC"/>
    <property type="match status" value="1"/>
</dbReference>
<dbReference type="Proteomes" id="UP000265520">
    <property type="component" value="Unassembled WGS sequence"/>
</dbReference>
<dbReference type="Gene3D" id="3.40.50.300">
    <property type="entry name" value="P-loop containing nucleotide triphosphate hydrolases"/>
    <property type="match status" value="1"/>
</dbReference>
<sequence>MADLFENSSYESFPSRDATMKNIKEALESPKVRMIGLHGLSGVGKTTLVKEIIREALQASEAGKLFDVVALANVTRNPDITKVQGIIAETLGMKLEEETDVVRAARIRERLKNKKESTLIILDDLWAELDLKMLGIPLEGSDGDGRRNRSNTMKGTPFENVKEVKSTASSAMKSKKLPSESSSVITEETLSYYKGCKVLLISESKEVLLNQMGGKINSIYFVDVLNKKEAEAFFNKMSGVGARSSEFEKLATQIASKCNGLPMSIVTTARGLKDQSRSVWEDNLLQLERGKFTAANDFSTVLSYNLLENEELKDAFLLCARMGPDALIIDLVKYCIGLGFLQGIYTAKEAWDRVSALVGKLKVSGLLSDSYSSDHFTMSDTVRSAALSIASEEKHVFTMTKGKVDEWPDEDKLERYTSISLHHCDIIDGFPSSINCPKLRVLHVNSNDPQLVIPKNLFHGMKELRALILTDLDLSQFPSSIRCLTKLRMLCLEQCKLDEDLSFISELRNLRILSLSGSDIKKLPIELQHLTKLQIFDVQEHTCESKNASLSELRHLSQLTTLDMQIPNDAHFPKNLFFDKLHSYKIVIGDLSAHSDMDFKTPEKFEALKFLAIQSKDGFDIHSQK</sequence>
<dbReference type="GO" id="GO:0006952">
    <property type="term" value="P:defense response"/>
    <property type="evidence" value="ECO:0007669"/>
    <property type="project" value="UniProtKB-KW"/>
</dbReference>
<evidence type="ECO:0000256" key="4">
    <source>
        <dbReference type="ARBA" id="ARBA00022821"/>
    </source>
</evidence>
<evidence type="ECO:0000256" key="1">
    <source>
        <dbReference type="ARBA" id="ARBA00008894"/>
    </source>
</evidence>
<dbReference type="SUPFAM" id="SSF52540">
    <property type="entry name" value="P-loop containing nucleoside triphosphate hydrolases"/>
    <property type="match status" value="1"/>
</dbReference>